<feature type="transmembrane region" description="Helical" evidence="1">
    <location>
        <begin position="33"/>
        <end position="55"/>
    </location>
</feature>
<organism evidence="2">
    <name type="scientific">Rhizophora mucronata</name>
    <name type="common">Asiatic mangrove</name>
    <dbReference type="NCBI Taxonomy" id="61149"/>
    <lineage>
        <taxon>Eukaryota</taxon>
        <taxon>Viridiplantae</taxon>
        <taxon>Streptophyta</taxon>
        <taxon>Embryophyta</taxon>
        <taxon>Tracheophyta</taxon>
        <taxon>Spermatophyta</taxon>
        <taxon>Magnoliopsida</taxon>
        <taxon>eudicotyledons</taxon>
        <taxon>Gunneridae</taxon>
        <taxon>Pentapetalae</taxon>
        <taxon>rosids</taxon>
        <taxon>fabids</taxon>
        <taxon>Malpighiales</taxon>
        <taxon>Rhizophoraceae</taxon>
        <taxon>Rhizophora</taxon>
    </lineage>
</organism>
<proteinExistence type="predicted"/>
<feature type="transmembrane region" description="Helical" evidence="1">
    <location>
        <begin position="7"/>
        <end position="27"/>
    </location>
</feature>
<dbReference type="AlphaFoldDB" id="A0A2P2QCI8"/>
<evidence type="ECO:0000256" key="1">
    <source>
        <dbReference type="SAM" id="Phobius"/>
    </source>
</evidence>
<sequence length="58" mass="6814">MRLCLIRLEAIISLCNSHLLISIFLHLQLISSLFFPSFFGYKFCFVVTIVNIIWIRPL</sequence>
<keyword evidence="1" id="KW-0812">Transmembrane</keyword>
<keyword evidence="1" id="KW-0472">Membrane</keyword>
<dbReference type="EMBL" id="GGEC01084201">
    <property type="protein sequence ID" value="MBX64685.1"/>
    <property type="molecule type" value="Transcribed_RNA"/>
</dbReference>
<keyword evidence="1" id="KW-1133">Transmembrane helix</keyword>
<reference evidence="2" key="1">
    <citation type="submission" date="2018-02" db="EMBL/GenBank/DDBJ databases">
        <title>Rhizophora mucronata_Transcriptome.</title>
        <authorList>
            <person name="Meera S.P."/>
            <person name="Sreeshan A."/>
            <person name="Augustine A."/>
        </authorList>
    </citation>
    <scope>NUCLEOTIDE SEQUENCE</scope>
    <source>
        <tissue evidence="2">Leaf</tissue>
    </source>
</reference>
<evidence type="ECO:0000313" key="2">
    <source>
        <dbReference type="EMBL" id="MBX64685.1"/>
    </source>
</evidence>
<protein>
    <submittedName>
        <fullName evidence="2">Uncharacterized protein</fullName>
    </submittedName>
</protein>
<name>A0A2P2QCI8_RHIMU</name>
<accession>A0A2P2QCI8</accession>